<feature type="signal peptide" evidence="1">
    <location>
        <begin position="1"/>
        <end position="23"/>
    </location>
</feature>
<protein>
    <submittedName>
        <fullName evidence="2">Uncharacterized protein</fullName>
    </submittedName>
</protein>
<organism evidence="2">
    <name type="scientific">Caldilineaceae bacterium SB0664_bin_27</name>
    <dbReference type="NCBI Taxonomy" id="2605260"/>
    <lineage>
        <taxon>Bacteria</taxon>
        <taxon>Bacillati</taxon>
        <taxon>Chloroflexota</taxon>
        <taxon>Caldilineae</taxon>
        <taxon>Caldilineales</taxon>
        <taxon>Caldilineaceae</taxon>
    </lineage>
</organism>
<proteinExistence type="predicted"/>
<gene>
    <name evidence="2" type="ORF">F4Y42_20230</name>
</gene>
<sequence>MKRFTRIAIAVALFALLPAALWAQDEGITLDTLAETVAALTGRVDSIEERVSVLESTPDVGFCSPSVKNYHPMTIAGISKELPDHEPELYPDISFVRLNTDTGEIIVQWQSCCTEIVTEYYDSQCQWTGFELTSN</sequence>
<evidence type="ECO:0000256" key="1">
    <source>
        <dbReference type="SAM" id="SignalP"/>
    </source>
</evidence>
<name>A0A6B0YYN1_9CHLR</name>
<evidence type="ECO:0000313" key="2">
    <source>
        <dbReference type="EMBL" id="MXY95773.1"/>
    </source>
</evidence>
<feature type="chain" id="PRO_5025630564" evidence="1">
    <location>
        <begin position="24"/>
        <end position="135"/>
    </location>
</feature>
<keyword evidence="1" id="KW-0732">Signal</keyword>
<reference evidence="2" key="1">
    <citation type="submission" date="2019-09" db="EMBL/GenBank/DDBJ databases">
        <title>Characterisation of the sponge microbiome using genome-centric metagenomics.</title>
        <authorList>
            <person name="Engelberts J.P."/>
            <person name="Robbins S.J."/>
            <person name="De Goeij J.M."/>
            <person name="Aranda M."/>
            <person name="Bell S.C."/>
            <person name="Webster N.S."/>
        </authorList>
    </citation>
    <scope>NUCLEOTIDE SEQUENCE</scope>
    <source>
        <strain evidence="2">SB0664_bin_27</strain>
    </source>
</reference>
<comment type="caution">
    <text evidence="2">The sequence shown here is derived from an EMBL/GenBank/DDBJ whole genome shotgun (WGS) entry which is preliminary data.</text>
</comment>
<dbReference type="AlphaFoldDB" id="A0A6B0YYN1"/>
<accession>A0A6B0YYN1</accession>
<dbReference type="EMBL" id="VXRG01000171">
    <property type="protein sequence ID" value="MXY95773.1"/>
    <property type="molecule type" value="Genomic_DNA"/>
</dbReference>